<dbReference type="InterPro" id="IPR016187">
    <property type="entry name" value="CTDL_fold"/>
</dbReference>
<dbReference type="Pfam" id="PF00059">
    <property type="entry name" value="Lectin_C"/>
    <property type="match status" value="1"/>
</dbReference>
<feature type="chain" id="PRO_5039931550" description="C-type lectin domain-containing protein" evidence="1">
    <location>
        <begin position="20"/>
        <end position="173"/>
    </location>
</feature>
<dbReference type="SMART" id="SM00034">
    <property type="entry name" value="CLECT"/>
    <property type="match status" value="1"/>
</dbReference>
<evidence type="ECO:0000256" key="1">
    <source>
        <dbReference type="SAM" id="SignalP"/>
    </source>
</evidence>
<reference evidence="3" key="1">
    <citation type="submission" date="2021-03" db="EMBL/GenBank/DDBJ databases">
        <title>Chromosome level genome of the anhydrobiotic midge Polypedilum vanderplanki.</title>
        <authorList>
            <person name="Yoshida Y."/>
            <person name="Kikawada T."/>
            <person name="Gusev O."/>
        </authorList>
    </citation>
    <scope>NUCLEOTIDE SEQUENCE</scope>
    <source>
        <strain evidence="3">NIAS01</strain>
        <tissue evidence="3">Whole body or cell culture</tissue>
    </source>
</reference>
<gene>
    <name evidence="3" type="ORF">PVAND_000101</name>
</gene>
<evidence type="ECO:0000313" key="3">
    <source>
        <dbReference type="EMBL" id="KAG5669808.1"/>
    </source>
</evidence>
<name>A0A9J6BJD1_POLVA</name>
<protein>
    <recommendedName>
        <fullName evidence="2">C-type lectin domain-containing protein</fullName>
    </recommendedName>
</protein>
<organism evidence="3 4">
    <name type="scientific">Polypedilum vanderplanki</name>
    <name type="common">Sleeping chironomid midge</name>
    <dbReference type="NCBI Taxonomy" id="319348"/>
    <lineage>
        <taxon>Eukaryota</taxon>
        <taxon>Metazoa</taxon>
        <taxon>Ecdysozoa</taxon>
        <taxon>Arthropoda</taxon>
        <taxon>Hexapoda</taxon>
        <taxon>Insecta</taxon>
        <taxon>Pterygota</taxon>
        <taxon>Neoptera</taxon>
        <taxon>Endopterygota</taxon>
        <taxon>Diptera</taxon>
        <taxon>Nematocera</taxon>
        <taxon>Chironomoidea</taxon>
        <taxon>Chironomidae</taxon>
        <taxon>Chironominae</taxon>
        <taxon>Polypedilum</taxon>
        <taxon>Polypedilum</taxon>
    </lineage>
</organism>
<dbReference type="InterPro" id="IPR001304">
    <property type="entry name" value="C-type_lectin-like"/>
</dbReference>
<proteinExistence type="predicted"/>
<feature type="signal peptide" evidence="1">
    <location>
        <begin position="1"/>
        <end position="19"/>
    </location>
</feature>
<evidence type="ECO:0000313" key="4">
    <source>
        <dbReference type="Proteomes" id="UP001107558"/>
    </source>
</evidence>
<dbReference type="AlphaFoldDB" id="A0A9J6BJD1"/>
<dbReference type="Proteomes" id="UP001107558">
    <property type="component" value="Chromosome 3"/>
</dbReference>
<dbReference type="PROSITE" id="PS50041">
    <property type="entry name" value="C_TYPE_LECTIN_2"/>
    <property type="match status" value="1"/>
</dbReference>
<keyword evidence="4" id="KW-1185">Reference proteome</keyword>
<evidence type="ECO:0000259" key="2">
    <source>
        <dbReference type="PROSITE" id="PS50041"/>
    </source>
</evidence>
<dbReference type="OrthoDB" id="7715894at2759"/>
<accession>A0A9J6BJD1</accession>
<dbReference type="Gene3D" id="3.10.100.10">
    <property type="entry name" value="Mannose-Binding Protein A, subunit A"/>
    <property type="match status" value="1"/>
</dbReference>
<dbReference type="EMBL" id="JADBJN010000003">
    <property type="protein sequence ID" value="KAG5669808.1"/>
    <property type="molecule type" value="Genomic_DNA"/>
</dbReference>
<feature type="domain" description="C-type lectin" evidence="2">
    <location>
        <begin position="37"/>
        <end position="161"/>
    </location>
</feature>
<dbReference type="CDD" id="cd00037">
    <property type="entry name" value="CLECT"/>
    <property type="match status" value="1"/>
</dbReference>
<dbReference type="SUPFAM" id="SSF56436">
    <property type="entry name" value="C-type lectin-like"/>
    <property type="match status" value="1"/>
</dbReference>
<dbReference type="InterPro" id="IPR016186">
    <property type="entry name" value="C-type_lectin-like/link_sf"/>
</dbReference>
<sequence>MKLILLFTLCFASSIQLEAQENHPFEHIGTYEASNDNSTKEYFYSGDIYASWMKAMELCELFGMKLLTFDDAKEDENFRKSFVSFFANREAFIYIGANTTQPGSRTEWNWINGEKINFDIKWGEKQPDESSKEEFCLTFDENDPLVYHDMGCKDVLPFVCKESWKIKNIKVKE</sequence>
<keyword evidence="1" id="KW-0732">Signal</keyword>
<comment type="caution">
    <text evidence="3">The sequence shown here is derived from an EMBL/GenBank/DDBJ whole genome shotgun (WGS) entry which is preliminary data.</text>
</comment>